<accession>A0ABP6S9T9</accession>
<name>A0ABP6S9T9_9ACTN</name>
<keyword evidence="2" id="KW-1185">Reference proteome</keyword>
<comment type="caution">
    <text evidence="1">The sequence shown here is derived from an EMBL/GenBank/DDBJ whole genome shotgun (WGS) entry which is preliminary data.</text>
</comment>
<sequence>MTAPDLASDLHTAIADVLDRHGYGLLSRMILVAEIVDEDGALGLLLGSSPTDLPVWDRVGMLRYALHDTEADVIASRITQDEE</sequence>
<gene>
    <name evidence="1" type="ORF">GCM10020367_20890</name>
</gene>
<protein>
    <submittedName>
        <fullName evidence="1">Uncharacterized protein</fullName>
    </submittedName>
</protein>
<evidence type="ECO:0000313" key="2">
    <source>
        <dbReference type="Proteomes" id="UP001499990"/>
    </source>
</evidence>
<dbReference type="EMBL" id="BAAAYL010000001">
    <property type="protein sequence ID" value="GAA3371198.1"/>
    <property type="molecule type" value="Genomic_DNA"/>
</dbReference>
<reference evidence="2" key="1">
    <citation type="journal article" date="2019" name="Int. J. Syst. Evol. Microbiol.">
        <title>The Global Catalogue of Microorganisms (GCM) 10K type strain sequencing project: providing services to taxonomists for standard genome sequencing and annotation.</title>
        <authorList>
            <consortium name="The Broad Institute Genomics Platform"/>
            <consortium name="The Broad Institute Genome Sequencing Center for Infectious Disease"/>
            <person name="Wu L."/>
            <person name="Ma J."/>
        </authorList>
    </citation>
    <scope>NUCLEOTIDE SEQUENCE [LARGE SCALE GENOMIC DNA]</scope>
    <source>
        <strain evidence="2">JCM 9651</strain>
    </source>
</reference>
<dbReference type="RefSeq" id="WP_345036006.1">
    <property type="nucleotide sequence ID" value="NZ_BAAAYL010000001.1"/>
</dbReference>
<proteinExistence type="predicted"/>
<dbReference type="Proteomes" id="UP001499990">
    <property type="component" value="Unassembled WGS sequence"/>
</dbReference>
<evidence type="ECO:0000313" key="1">
    <source>
        <dbReference type="EMBL" id="GAA3371198.1"/>
    </source>
</evidence>
<organism evidence="1 2">
    <name type="scientific">Streptomyces sannanensis</name>
    <dbReference type="NCBI Taxonomy" id="285536"/>
    <lineage>
        <taxon>Bacteria</taxon>
        <taxon>Bacillati</taxon>
        <taxon>Actinomycetota</taxon>
        <taxon>Actinomycetes</taxon>
        <taxon>Kitasatosporales</taxon>
        <taxon>Streptomycetaceae</taxon>
        <taxon>Streptomyces</taxon>
    </lineage>
</organism>